<dbReference type="EMBL" id="OMOF01000040">
    <property type="protein sequence ID" value="SPF34500.1"/>
    <property type="molecule type" value="Genomic_DNA"/>
</dbReference>
<evidence type="ECO:0000313" key="3">
    <source>
        <dbReference type="Proteomes" id="UP000238916"/>
    </source>
</evidence>
<evidence type="ECO:0000313" key="2">
    <source>
        <dbReference type="EMBL" id="SPF34500.1"/>
    </source>
</evidence>
<accession>A0A2U3K4N5</accession>
<dbReference type="AlphaFoldDB" id="A0A2U3K4N5"/>
<dbReference type="InterPro" id="IPR003607">
    <property type="entry name" value="HD/PDEase_dom"/>
</dbReference>
<evidence type="ECO:0000259" key="1">
    <source>
        <dbReference type="SMART" id="SM00471"/>
    </source>
</evidence>
<dbReference type="Pfam" id="PF01966">
    <property type="entry name" value="HD"/>
    <property type="match status" value="1"/>
</dbReference>
<organism evidence="2 3">
    <name type="scientific">Candidatus Desulfosporosinus infrequens</name>
    <dbReference type="NCBI Taxonomy" id="2043169"/>
    <lineage>
        <taxon>Bacteria</taxon>
        <taxon>Bacillati</taxon>
        <taxon>Bacillota</taxon>
        <taxon>Clostridia</taxon>
        <taxon>Eubacteriales</taxon>
        <taxon>Desulfitobacteriaceae</taxon>
        <taxon>Desulfosporosinus</taxon>
    </lineage>
</organism>
<feature type="domain" description="HD/PDEase" evidence="1">
    <location>
        <begin position="42"/>
        <end position="174"/>
    </location>
</feature>
<protein>
    <recommendedName>
        <fullName evidence="1">HD/PDEase domain-containing protein</fullName>
    </recommendedName>
</protein>
<reference evidence="3" key="1">
    <citation type="submission" date="2018-02" db="EMBL/GenBank/DDBJ databases">
        <authorList>
            <person name="Hausmann B."/>
        </authorList>
    </citation>
    <scope>NUCLEOTIDE SEQUENCE [LARGE SCALE GENOMIC DNA]</scope>
    <source>
        <strain evidence="3">Peat soil MAG SbF1</strain>
    </source>
</reference>
<dbReference type="Gene3D" id="1.10.3210.10">
    <property type="entry name" value="Hypothetical protein af1432"/>
    <property type="match status" value="1"/>
</dbReference>
<dbReference type="InterPro" id="IPR006674">
    <property type="entry name" value="HD_domain"/>
</dbReference>
<dbReference type="SMART" id="SM00471">
    <property type="entry name" value="HDc"/>
    <property type="match status" value="1"/>
</dbReference>
<dbReference type="Proteomes" id="UP000238916">
    <property type="component" value="Unassembled WGS sequence"/>
</dbReference>
<gene>
    <name evidence="2" type="ORF">SBF1_1340003</name>
</gene>
<proteinExistence type="predicted"/>
<dbReference type="CDD" id="cd00077">
    <property type="entry name" value="HDc"/>
    <property type="match status" value="1"/>
</dbReference>
<sequence>MSFRCDVKGDFRMTQDEVRFFRSWFEDYPQRFSSEDVEVEANLRYKKEHSLRVRDYMLTLGQELQLDTNQLFLAEVIGLFHDVGRFEQYVKYHTFKDHESEDHAELGLLVLEREQILAGRVSELEKEIIYTAIRNHNQRVIDENVGGDTLLFCQLIRDSDKLDIFEQIINFYEDPKRTPHLAVEENHKDQRYSPEIIQGILSGEQISYTSVKTPVDLKLIRLSWLLNLTFPAALEIAKRKEFFARLRAFIPETKDTLKVFKYIEQIISQQVLK</sequence>
<dbReference type="SUPFAM" id="SSF109604">
    <property type="entry name" value="HD-domain/PDEase-like"/>
    <property type="match status" value="1"/>
</dbReference>
<name>A0A2U3K4N5_9FIRM</name>